<comment type="similarity">
    <text evidence="2">Belongs to the diacylglycerol/lipid kinase family.</text>
</comment>
<dbReference type="GO" id="GO:0016301">
    <property type="term" value="F:kinase activity"/>
    <property type="evidence" value="ECO:0007669"/>
    <property type="project" value="UniProtKB-KW"/>
</dbReference>
<dbReference type="InterPro" id="IPR045540">
    <property type="entry name" value="YegS/DAGK_C"/>
</dbReference>
<reference evidence="11 12" key="1">
    <citation type="submission" date="2016-10" db="EMBL/GenBank/DDBJ databases">
        <authorList>
            <person name="de Groot N.N."/>
        </authorList>
    </citation>
    <scope>NUCLEOTIDE SEQUENCE [LARGE SCALE GENOMIC DNA]</scope>
    <source>
        <strain evidence="11 12">DSM 10495</strain>
    </source>
</reference>
<evidence type="ECO:0000256" key="9">
    <source>
        <dbReference type="SAM" id="Phobius"/>
    </source>
</evidence>
<dbReference type="InterPro" id="IPR016064">
    <property type="entry name" value="NAD/diacylglycerol_kinase_sf"/>
</dbReference>
<evidence type="ECO:0000256" key="2">
    <source>
        <dbReference type="ARBA" id="ARBA00005983"/>
    </source>
</evidence>
<feature type="transmembrane region" description="Helical" evidence="9">
    <location>
        <begin position="247"/>
        <end position="267"/>
    </location>
</feature>
<protein>
    <submittedName>
        <fullName evidence="11">Diacylglycerol kinase</fullName>
    </submittedName>
</protein>
<evidence type="ECO:0000259" key="10">
    <source>
        <dbReference type="PROSITE" id="PS50146"/>
    </source>
</evidence>
<dbReference type="InterPro" id="IPR001206">
    <property type="entry name" value="Diacylglycerol_kinase_cat_dom"/>
</dbReference>
<dbReference type="InterPro" id="IPR050187">
    <property type="entry name" value="Lipid_Phosphate_FormReg"/>
</dbReference>
<keyword evidence="5 11" id="KW-0418">Kinase</keyword>
<dbReference type="Pfam" id="PF19279">
    <property type="entry name" value="YegS_C"/>
    <property type="match status" value="1"/>
</dbReference>
<sequence>MINRQRPVKPRPLDGVRLAVLVNPSAGSRQGMLRAARAVAVLQEAGARTTVLSAAEASTLAAMADDAASSADALVAVGGDGMVQAGAEAALRCGLPLGIIPAGTGNDAARALGVPRRGDAAVHRFVAAWASGGRAVDVARVDLPDGAVRHYVTALAAGFDAVVNRQANEWTRPRGTLRYVAAIFRRIGGFRPVHYRLRVDGVTEETDAVILTVANGSSFGGGLRIAPRAVPDDGMLDLVTVAPISRLLLVLIFPLAFLGLHVLHPAVTVRRVREVRLESGGPVCHADGEALTAPPLSVTVLPGALRVLV</sequence>
<dbReference type="PANTHER" id="PTHR12358">
    <property type="entry name" value="SPHINGOSINE KINASE"/>
    <property type="match status" value="1"/>
</dbReference>
<keyword evidence="9" id="KW-0472">Membrane</keyword>
<dbReference type="Proteomes" id="UP000182652">
    <property type="component" value="Unassembled WGS sequence"/>
</dbReference>
<keyword evidence="8" id="KW-1208">Phospholipid metabolism</keyword>
<dbReference type="InterPro" id="IPR017438">
    <property type="entry name" value="ATP-NAD_kinase_N"/>
</dbReference>
<accession>A0A1H4MU73</accession>
<keyword evidence="3" id="KW-0808">Transferase</keyword>
<evidence type="ECO:0000313" key="12">
    <source>
        <dbReference type="Proteomes" id="UP000182652"/>
    </source>
</evidence>
<dbReference type="SMART" id="SM00046">
    <property type="entry name" value="DAGKc"/>
    <property type="match status" value="1"/>
</dbReference>
<proteinExistence type="inferred from homology"/>
<dbReference type="PROSITE" id="PS50146">
    <property type="entry name" value="DAGK"/>
    <property type="match status" value="1"/>
</dbReference>
<keyword evidence="4" id="KW-0547">Nucleotide-binding</keyword>
<name>A0A1H4MU73_9MICC</name>
<keyword evidence="7" id="KW-0594">Phospholipid biosynthesis</keyword>
<evidence type="ECO:0000256" key="7">
    <source>
        <dbReference type="ARBA" id="ARBA00023209"/>
    </source>
</evidence>
<dbReference type="RefSeq" id="WP_066211115.1">
    <property type="nucleotide sequence ID" value="NZ_FNSN01000003.1"/>
</dbReference>
<dbReference type="GO" id="GO:0008654">
    <property type="term" value="P:phospholipid biosynthetic process"/>
    <property type="evidence" value="ECO:0007669"/>
    <property type="project" value="UniProtKB-KW"/>
</dbReference>
<evidence type="ECO:0000313" key="11">
    <source>
        <dbReference type="EMBL" id="SEB86294.1"/>
    </source>
</evidence>
<dbReference type="AlphaFoldDB" id="A0A1H4MU73"/>
<keyword evidence="6" id="KW-0067">ATP-binding</keyword>
<keyword evidence="12" id="KW-1185">Reference proteome</keyword>
<gene>
    <name evidence="11" type="ORF">SAMN04489745_1450</name>
</gene>
<dbReference type="SUPFAM" id="SSF111331">
    <property type="entry name" value="NAD kinase/diacylglycerol kinase-like"/>
    <property type="match status" value="1"/>
</dbReference>
<dbReference type="EMBL" id="FNSN01000003">
    <property type="protein sequence ID" value="SEB86294.1"/>
    <property type="molecule type" value="Genomic_DNA"/>
</dbReference>
<dbReference type="Gene3D" id="2.60.200.40">
    <property type="match status" value="1"/>
</dbReference>
<evidence type="ECO:0000256" key="5">
    <source>
        <dbReference type="ARBA" id="ARBA00022777"/>
    </source>
</evidence>
<evidence type="ECO:0000256" key="6">
    <source>
        <dbReference type="ARBA" id="ARBA00022840"/>
    </source>
</evidence>
<organism evidence="11 12">
    <name type="scientific">Arthrobacter woluwensis</name>
    <dbReference type="NCBI Taxonomy" id="156980"/>
    <lineage>
        <taxon>Bacteria</taxon>
        <taxon>Bacillati</taxon>
        <taxon>Actinomycetota</taxon>
        <taxon>Actinomycetes</taxon>
        <taxon>Micrococcales</taxon>
        <taxon>Micrococcaceae</taxon>
        <taxon>Arthrobacter</taxon>
    </lineage>
</organism>
<evidence type="ECO:0000256" key="1">
    <source>
        <dbReference type="ARBA" id="ARBA00001946"/>
    </source>
</evidence>
<evidence type="ECO:0000256" key="8">
    <source>
        <dbReference type="ARBA" id="ARBA00023264"/>
    </source>
</evidence>
<keyword evidence="9" id="KW-0812">Transmembrane</keyword>
<evidence type="ECO:0000256" key="4">
    <source>
        <dbReference type="ARBA" id="ARBA00022741"/>
    </source>
</evidence>
<keyword evidence="7" id="KW-0444">Lipid biosynthesis</keyword>
<evidence type="ECO:0000256" key="3">
    <source>
        <dbReference type="ARBA" id="ARBA00022679"/>
    </source>
</evidence>
<dbReference type="GO" id="GO:0005524">
    <property type="term" value="F:ATP binding"/>
    <property type="evidence" value="ECO:0007669"/>
    <property type="project" value="UniProtKB-KW"/>
</dbReference>
<dbReference type="PANTHER" id="PTHR12358:SF106">
    <property type="entry name" value="LIPID KINASE YEGS"/>
    <property type="match status" value="1"/>
</dbReference>
<dbReference type="STRING" id="156980.SAMN04489745_1450"/>
<comment type="cofactor">
    <cofactor evidence="1">
        <name>Mg(2+)</name>
        <dbReference type="ChEBI" id="CHEBI:18420"/>
    </cofactor>
</comment>
<dbReference type="Pfam" id="PF00781">
    <property type="entry name" value="DAGK_cat"/>
    <property type="match status" value="1"/>
</dbReference>
<dbReference type="Gene3D" id="3.40.50.10330">
    <property type="entry name" value="Probable inorganic polyphosphate/atp-NAD kinase, domain 1"/>
    <property type="match status" value="1"/>
</dbReference>
<keyword evidence="7" id="KW-0443">Lipid metabolism</keyword>
<keyword evidence="9" id="KW-1133">Transmembrane helix</keyword>
<dbReference type="GO" id="GO:0005886">
    <property type="term" value="C:plasma membrane"/>
    <property type="evidence" value="ECO:0007669"/>
    <property type="project" value="TreeGrafter"/>
</dbReference>
<feature type="domain" description="DAGKc" evidence="10">
    <location>
        <begin position="13"/>
        <end position="145"/>
    </location>
</feature>